<dbReference type="SUPFAM" id="SSF50789">
    <property type="entry name" value="Herpes virus serine proteinase, assemblin"/>
    <property type="match status" value="1"/>
</dbReference>
<comment type="caution">
    <text evidence="5">The sequence shown here is derived from an EMBL/GenBank/DDBJ whole genome shotgun (WGS) entry which is preliminary data.</text>
</comment>
<dbReference type="OrthoDB" id="9804926at2"/>
<feature type="domain" description="Prohead serine protease" evidence="4">
    <location>
        <begin position="3"/>
        <end position="133"/>
    </location>
</feature>
<evidence type="ECO:0000256" key="3">
    <source>
        <dbReference type="ARBA" id="ARBA00022801"/>
    </source>
</evidence>
<dbReference type="RefSeq" id="WP_147123402.1">
    <property type="nucleotide sequence ID" value="NZ_VOPY01000003.1"/>
</dbReference>
<proteinExistence type="predicted"/>
<dbReference type="GO" id="GO:0006508">
    <property type="term" value="P:proteolysis"/>
    <property type="evidence" value="ECO:0007669"/>
    <property type="project" value="UniProtKB-KW"/>
</dbReference>
<dbReference type="EMBL" id="VOPY01000003">
    <property type="protein sequence ID" value="TXC68182.1"/>
    <property type="molecule type" value="Genomic_DNA"/>
</dbReference>
<evidence type="ECO:0000313" key="6">
    <source>
        <dbReference type="Proteomes" id="UP000321129"/>
    </source>
</evidence>
<dbReference type="Proteomes" id="UP000321129">
    <property type="component" value="Unassembled WGS sequence"/>
</dbReference>
<protein>
    <submittedName>
        <fullName evidence="5">HK97 family phage prohead protease</fullName>
    </submittedName>
</protein>
<dbReference type="InterPro" id="IPR006433">
    <property type="entry name" value="Prohead_protease"/>
</dbReference>
<evidence type="ECO:0000256" key="1">
    <source>
        <dbReference type="ARBA" id="ARBA00022612"/>
    </source>
</evidence>
<organism evidence="5 6">
    <name type="scientific">Flavisphingopyxis soli</name>
    <dbReference type="NCBI Taxonomy" id="2601267"/>
    <lineage>
        <taxon>Bacteria</taxon>
        <taxon>Pseudomonadati</taxon>
        <taxon>Pseudomonadota</taxon>
        <taxon>Alphaproteobacteria</taxon>
        <taxon>Sphingomonadales</taxon>
        <taxon>Sphingopyxidaceae</taxon>
        <taxon>Flavisphingopyxis</taxon>
    </lineage>
</organism>
<keyword evidence="3" id="KW-0378">Hydrolase</keyword>
<keyword evidence="2 5" id="KW-0645">Protease</keyword>
<dbReference type="InterPro" id="IPR054613">
    <property type="entry name" value="Peptidase_S78_dom"/>
</dbReference>
<dbReference type="NCBIfam" id="TIGR01543">
    <property type="entry name" value="proheadase_HK97"/>
    <property type="match status" value="1"/>
</dbReference>
<evidence type="ECO:0000259" key="4">
    <source>
        <dbReference type="Pfam" id="PF04586"/>
    </source>
</evidence>
<gene>
    <name evidence="5" type="ORF">FSZ31_10820</name>
</gene>
<dbReference type="Pfam" id="PF04586">
    <property type="entry name" value="Peptidase_S78"/>
    <property type="match status" value="1"/>
</dbReference>
<dbReference type="AlphaFoldDB" id="A0A5C6U5U9"/>
<name>A0A5C6U5U9_9SPHN</name>
<sequence length="137" mass="14693">MRFAGYAAVFGVADRGGDVVRAGAFQTALRQAQGERGLNIPLLWQHRGDVPVGEVEYLAEDARGLRVIGRLAETAAGAEAARALRSGRIDGLSFGYRVKDARAGQARTRELVALELVEVSLVSVPMQRLARVHTLGP</sequence>
<accession>A0A5C6U5U9</accession>
<evidence type="ECO:0000256" key="2">
    <source>
        <dbReference type="ARBA" id="ARBA00022670"/>
    </source>
</evidence>
<keyword evidence="6" id="KW-1185">Reference proteome</keyword>
<keyword evidence="1" id="KW-1188">Viral release from host cell</keyword>
<reference evidence="5 6" key="1">
    <citation type="submission" date="2019-08" db="EMBL/GenBank/DDBJ databases">
        <title>Sphingorhabdus soil sp. nov., isolated from arctic soil.</title>
        <authorList>
            <person name="Liu Y."/>
        </authorList>
    </citation>
    <scope>NUCLEOTIDE SEQUENCE [LARGE SCALE GENOMIC DNA]</scope>
    <source>
        <strain evidence="5 6">D-2Q-5-6</strain>
    </source>
</reference>
<dbReference type="GO" id="GO:0008233">
    <property type="term" value="F:peptidase activity"/>
    <property type="evidence" value="ECO:0007669"/>
    <property type="project" value="UniProtKB-KW"/>
</dbReference>
<evidence type="ECO:0000313" key="5">
    <source>
        <dbReference type="EMBL" id="TXC68182.1"/>
    </source>
</evidence>